<evidence type="ECO:0000313" key="1">
    <source>
        <dbReference type="EMBL" id="OZG52280.1"/>
    </source>
</evidence>
<protein>
    <recommendedName>
        <fullName evidence="3">Polyhydroxyalkanoate synthesis regulator phasin</fullName>
    </recommendedName>
</protein>
<name>A0A261EZI6_9BIFI</name>
<organism evidence="1 2">
    <name type="scientific">Pseudoscardovia radai</name>
    <dbReference type="NCBI Taxonomy" id="987066"/>
    <lineage>
        <taxon>Bacteria</taxon>
        <taxon>Bacillati</taxon>
        <taxon>Actinomycetota</taxon>
        <taxon>Actinomycetes</taxon>
        <taxon>Bifidobacteriales</taxon>
        <taxon>Bifidobacteriaceae</taxon>
        <taxon>Pseudoscardovia</taxon>
    </lineage>
</organism>
<evidence type="ECO:0000313" key="2">
    <source>
        <dbReference type="Proteomes" id="UP000216725"/>
    </source>
</evidence>
<dbReference type="AlphaFoldDB" id="A0A261EZI6"/>
<comment type="caution">
    <text evidence="1">The sequence shown here is derived from an EMBL/GenBank/DDBJ whole genome shotgun (WGS) entry which is preliminary data.</text>
</comment>
<dbReference type="Proteomes" id="UP000216725">
    <property type="component" value="Unassembled WGS sequence"/>
</dbReference>
<proteinExistence type="predicted"/>
<dbReference type="OrthoDB" id="2134917at2"/>
<gene>
    <name evidence="1" type="ORF">PSRA_0469</name>
</gene>
<sequence length="109" mass="11705">MAGFEDLGEGARKIFLAGVGAIAMSADKSKEIIDDLVAKGELTVEQGKQLNTELKRKAKEATSASESDALENRIKNMSEEERAEFVKKVNAFAKQADAEDAAKDAKSAE</sequence>
<keyword evidence="2" id="KW-1185">Reference proteome</keyword>
<dbReference type="RefSeq" id="WP_094660290.1">
    <property type="nucleotide sequence ID" value="NZ_JBKZBO010000011.1"/>
</dbReference>
<reference evidence="1 2" key="1">
    <citation type="journal article" date="2017" name="BMC Genomics">
        <title>Comparative genomic and phylogenomic analyses of the Bifidobacteriaceae family.</title>
        <authorList>
            <person name="Lugli G.A."/>
            <person name="Milani C."/>
            <person name="Turroni F."/>
            <person name="Duranti S."/>
            <person name="Mancabelli L."/>
            <person name="Mangifesta M."/>
            <person name="Ferrario C."/>
            <person name="Modesto M."/>
            <person name="Mattarelli P."/>
            <person name="Jiri K."/>
            <person name="van Sinderen D."/>
            <person name="Ventura M."/>
        </authorList>
    </citation>
    <scope>NUCLEOTIDE SEQUENCE [LARGE SCALE GENOMIC DNA]</scope>
    <source>
        <strain evidence="1 2">DSM 24742</strain>
    </source>
</reference>
<accession>A0A261EZI6</accession>
<dbReference type="EMBL" id="MWWR01000004">
    <property type="protein sequence ID" value="OZG52280.1"/>
    <property type="molecule type" value="Genomic_DNA"/>
</dbReference>
<evidence type="ECO:0008006" key="3">
    <source>
        <dbReference type="Google" id="ProtNLM"/>
    </source>
</evidence>